<dbReference type="KEGG" id="wei:EQG49_05510"/>
<organism evidence="1 2">
    <name type="scientific">Periweissella cryptocerci</name>
    <dbReference type="NCBI Taxonomy" id="2506420"/>
    <lineage>
        <taxon>Bacteria</taxon>
        <taxon>Bacillati</taxon>
        <taxon>Bacillota</taxon>
        <taxon>Bacilli</taxon>
        <taxon>Lactobacillales</taxon>
        <taxon>Lactobacillaceae</taxon>
        <taxon>Periweissella</taxon>
    </lineage>
</organism>
<proteinExistence type="predicted"/>
<dbReference type="AlphaFoldDB" id="A0A4P6YT89"/>
<gene>
    <name evidence="1" type="ORF">EQG49_05510</name>
</gene>
<reference evidence="2" key="1">
    <citation type="submission" date="2019-03" db="EMBL/GenBank/DDBJ databases">
        <title>Weissella sp. 26KH-42 Genome sequencing.</title>
        <authorList>
            <person name="Heo J."/>
            <person name="Kim S.-J."/>
            <person name="Kim J.-S."/>
            <person name="Hong S.-B."/>
            <person name="Kwon S.-W."/>
        </authorList>
    </citation>
    <scope>NUCLEOTIDE SEQUENCE [LARGE SCALE GENOMIC DNA]</scope>
    <source>
        <strain evidence="2">26KH-42</strain>
    </source>
</reference>
<sequence length="127" mass="14171">MFFTALFYVMGEFNMTFSASVASYRLSLNAIIEDFSIATGLVAEVLDAGGHPLSTYLPIQFLTDQLHHPCTTEENSHNNIEKNHIVTNDVIYKTEIRSKSCPIYNQSSLVGYIIVSTSDDDITTKLN</sequence>
<accession>A0A4P6YT89</accession>
<name>A0A4P6YT89_9LACO</name>
<evidence type="ECO:0000313" key="1">
    <source>
        <dbReference type="EMBL" id="QBO35954.1"/>
    </source>
</evidence>
<dbReference type="RefSeq" id="WP_133363033.1">
    <property type="nucleotide sequence ID" value="NZ_CP037940.1"/>
</dbReference>
<dbReference type="EMBL" id="CP037940">
    <property type="protein sequence ID" value="QBO35954.1"/>
    <property type="molecule type" value="Genomic_DNA"/>
</dbReference>
<dbReference type="Proteomes" id="UP000292886">
    <property type="component" value="Chromosome"/>
</dbReference>
<evidence type="ECO:0000313" key="2">
    <source>
        <dbReference type="Proteomes" id="UP000292886"/>
    </source>
</evidence>
<protein>
    <submittedName>
        <fullName evidence="1">Uncharacterized protein</fullName>
    </submittedName>
</protein>
<keyword evidence="2" id="KW-1185">Reference proteome</keyword>